<evidence type="ECO:0000313" key="5">
    <source>
        <dbReference type="EMBL" id="KAB1257627.1"/>
    </source>
</evidence>
<dbReference type="PANTHER" id="PTHR12669:SF14">
    <property type="entry name" value="EUKARYOTIC TRANSLATION INITIATION FACTOR 4E-BINDING PROTEIN 1"/>
    <property type="match status" value="1"/>
</dbReference>
<name>A0A5N4CFH4_CAMDR</name>
<dbReference type="STRING" id="9838.ENSCDRP00005022152"/>
<keyword evidence="5" id="KW-0648">Protein biosynthesis</keyword>
<dbReference type="AlphaFoldDB" id="A0A5N4CFH4"/>
<protein>
    <submittedName>
        <fullName evidence="5">Eukaryotic translation initiation factor 4E-binding protein 1</fullName>
    </submittedName>
</protein>
<evidence type="ECO:0000256" key="1">
    <source>
        <dbReference type="ARBA" id="ARBA00005480"/>
    </source>
</evidence>
<reference evidence="5 6" key="1">
    <citation type="journal article" date="2019" name="Mol. Ecol. Resour.">
        <title>Improving Illumina assemblies with Hi-C and long reads: an example with the North African dromedary.</title>
        <authorList>
            <person name="Elbers J.P."/>
            <person name="Rogers M.F."/>
            <person name="Perelman P.L."/>
            <person name="Proskuryakova A.A."/>
            <person name="Serdyukova N.A."/>
            <person name="Johnson W.E."/>
            <person name="Horin P."/>
            <person name="Corander J."/>
            <person name="Murphy D."/>
            <person name="Burger P.A."/>
        </authorList>
    </citation>
    <scope>NUCLEOTIDE SEQUENCE [LARGE SCALE GENOMIC DNA]</scope>
    <source>
        <strain evidence="5">Drom800</strain>
        <tissue evidence="5">Blood</tissue>
    </source>
</reference>
<dbReference type="InterPro" id="IPR008606">
    <property type="entry name" value="EIF4EBP"/>
</dbReference>
<accession>A0A5N4CFH4</accession>
<sequence length="257" mass="28414">MGKRLPGGVGDREGYREPLWGGRARVSLFHRVWAGKLMSSEVRAQGRKDAFRWLSECPQMGVRAVWWQQTSLLCPGFCRKTRYLCCSHASKKWEKEQVGALRRLDQCPRPLPGTRIIYDRKFLMETPPRDLPTIPGVTSPTGEEPPTEASQNHLRSSPEDKPAGGEWRLGKGMCAVPSGRGNSKVGYDGDCPTLHVGVGVGGRGCRTFIWTNFPRERGPGTLKAIWPHQRCLIKGAVSSPSRKSHGAFCQGVVHGSP</sequence>
<dbReference type="PANTHER" id="PTHR12669">
    <property type="entry name" value="EUKARYOTIC TRANSLATION INITIATION FACTOR 4E-BINDING PROTEIN"/>
    <property type="match status" value="1"/>
</dbReference>
<dbReference type="GO" id="GO:0008190">
    <property type="term" value="F:eukaryotic initiation factor 4E binding"/>
    <property type="evidence" value="ECO:0007669"/>
    <property type="project" value="InterPro"/>
</dbReference>
<dbReference type="Pfam" id="PF05456">
    <property type="entry name" value="eIF_4EBP"/>
    <property type="match status" value="1"/>
</dbReference>
<comment type="similarity">
    <text evidence="1">Belongs to the eIF4E-binding protein family.</text>
</comment>
<comment type="caution">
    <text evidence="5">The sequence shown here is derived from an EMBL/GenBank/DDBJ whole genome shotgun (WGS) entry which is preliminary data.</text>
</comment>
<organism evidence="5 6">
    <name type="scientific">Camelus dromedarius</name>
    <name type="common">Dromedary</name>
    <name type="synonym">Arabian camel</name>
    <dbReference type="NCBI Taxonomy" id="9838"/>
    <lineage>
        <taxon>Eukaryota</taxon>
        <taxon>Metazoa</taxon>
        <taxon>Chordata</taxon>
        <taxon>Craniata</taxon>
        <taxon>Vertebrata</taxon>
        <taxon>Euteleostomi</taxon>
        <taxon>Mammalia</taxon>
        <taxon>Eutheria</taxon>
        <taxon>Laurasiatheria</taxon>
        <taxon>Artiodactyla</taxon>
        <taxon>Tylopoda</taxon>
        <taxon>Camelidae</taxon>
        <taxon>Camelus</taxon>
    </lineage>
</organism>
<proteinExistence type="inferred from homology"/>
<keyword evidence="2" id="KW-0810">Translation regulation</keyword>
<gene>
    <name evidence="5" type="ORF">Cadr_000026462</name>
</gene>
<dbReference type="GO" id="GO:0045947">
    <property type="term" value="P:negative regulation of translational initiation"/>
    <property type="evidence" value="ECO:0007669"/>
    <property type="project" value="InterPro"/>
</dbReference>
<evidence type="ECO:0000256" key="2">
    <source>
        <dbReference type="ARBA" id="ARBA00022845"/>
    </source>
</evidence>
<feature type="region of interest" description="Disordered" evidence="4">
    <location>
        <begin position="128"/>
        <end position="170"/>
    </location>
</feature>
<dbReference type="GO" id="GO:0003743">
    <property type="term" value="F:translation initiation factor activity"/>
    <property type="evidence" value="ECO:0007669"/>
    <property type="project" value="UniProtKB-KW"/>
</dbReference>
<evidence type="ECO:0000256" key="3">
    <source>
        <dbReference type="ARBA" id="ARBA00023193"/>
    </source>
</evidence>
<keyword evidence="3" id="KW-0652">Protein synthesis inhibitor</keyword>
<evidence type="ECO:0000256" key="4">
    <source>
        <dbReference type="SAM" id="MobiDB-lite"/>
    </source>
</evidence>
<keyword evidence="6" id="KW-1185">Reference proteome</keyword>
<evidence type="ECO:0000313" key="6">
    <source>
        <dbReference type="Proteomes" id="UP000299084"/>
    </source>
</evidence>
<dbReference type="EMBL" id="JWIN03000026">
    <property type="protein sequence ID" value="KAB1257627.1"/>
    <property type="molecule type" value="Genomic_DNA"/>
</dbReference>
<dbReference type="Proteomes" id="UP000299084">
    <property type="component" value="Unassembled WGS sequence"/>
</dbReference>
<keyword evidence="5" id="KW-0396">Initiation factor</keyword>
<dbReference type="GO" id="GO:0005737">
    <property type="term" value="C:cytoplasm"/>
    <property type="evidence" value="ECO:0007669"/>
    <property type="project" value="TreeGrafter"/>
</dbReference>